<protein>
    <submittedName>
        <fullName evidence="1">Hypothetical cytosolic protein</fullName>
    </submittedName>
</protein>
<proteinExistence type="predicted"/>
<dbReference type="HOGENOM" id="CLU_173966_0_0_7"/>
<dbReference type="STRING" id="56780.SYN_02306"/>
<keyword evidence="2" id="KW-1185">Reference proteome</keyword>
<dbReference type="EMBL" id="CP000252">
    <property type="protein sequence ID" value="ABC76420.1"/>
    <property type="molecule type" value="Genomic_DNA"/>
</dbReference>
<organism evidence="1 2">
    <name type="scientific">Syntrophus aciditrophicus (strain SB)</name>
    <dbReference type="NCBI Taxonomy" id="56780"/>
    <lineage>
        <taxon>Bacteria</taxon>
        <taxon>Pseudomonadati</taxon>
        <taxon>Thermodesulfobacteriota</taxon>
        <taxon>Syntrophia</taxon>
        <taxon>Syntrophales</taxon>
        <taxon>Syntrophaceae</taxon>
        <taxon>Syntrophus</taxon>
    </lineage>
</organism>
<dbReference type="eggNOG" id="ENOG5032UVD">
    <property type="taxonomic scope" value="Bacteria"/>
</dbReference>
<dbReference type="AlphaFoldDB" id="Q2LQQ7"/>
<dbReference type="RefSeq" id="WP_011416454.1">
    <property type="nucleotide sequence ID" value="NC_007759.1"/>
</dbReference>
<sequence>MKEPCPVPVDIEKARREELRWLILRALYAARPIGTTETIIKNAIEPVMLDITLLEIRRELDYLEDRELLAVERSRAVPVWSAKINRLGVDLVEYTVPCDPGIARPEKWW</sequence>
<dbReference type="OrthoDB" id="5677692at2"/>
<name>Q2LQQ7_SYNAS</name>
<reference evidence="1 2" key="1">
    <citation type="journal article" date="2007" name="Proc. Natl. Acad. Sci. U.S.A.">
        <title>The genome of Syntrophus aciditrophicus: life at the thermodynamic limit of microbial growth.</title>
        <authorList>
            <person name="McInerney M.J."/>
            <person name="Rohlin L."/>
            <person name="Mouttaki H."/>
            <person name="Kim U."/>
            <person name="Krupp R.S."/>
            <person name="Rios-Hernandez L."/>
            <person name="Sieber J."/>
            <person name="Struchtemeyer C.G."/>
            <person name="Bhattacharyya A."/>
            <person name="Campbell J.W."/>
            <person name="Gunsalus R.P."/>
        </authorList>
    </citation>
    <scope>NUCLEOTIDE SEQUENCE [LARGE SCALE GENOMIC DNA]</scope>
    <source>
        <strain evidence="1 2">SB</strain>
    </source>
</reference>
<gene>
    <name evidence="1" type="ORF">SYN_02306</name>
</gene>
<evidence type="ECO:0000313" key="1">
    <source>
        <dbReference type="EMBL" id="ABC76420.1"/>
    </source>
</evidence>
<accession>Q2LQQ7</accession>
<dbReference type="InParanoid" id="Q2LQQ7"/>
<dbReference type="Proteomes" id="UP000001933">
    <property type="component" value="Chromosome"/>
</dbReference>
<evidence type="ECO:0000313" key="2">
    <source>
        <dbReference type="Proteomes" id="UP000001933"/>
    </source>
</evidence>
<dbReference type="KEGG" id="sat:SYN_02306"/>